<dbReference type="InterPro" id="IPR039949">
    <property type="entry name" value="NAA40"/>
</dbReference>
<dbReference type="InterPro" id="IPR000182">
    <property type="entry name" value="GNAT_dom"/>
</dbReference>
<dbReference type="PANTHER" id="PTHR20531:SF1">
    <property type="entry name" value="N-ALPHA-ACETYLTRANSFERASE 40"/>
    <property type="match status" value="1"/>
</dbReference>
<keyword evidence="7" id="KW-0808">Transferase</keyword>
<dbReference type="Pfam" id="PF00583">
    <property type="entry name" value="Acetyltransf_1"/>
    <property type="match status" value="1"/>
</dbReference>
<comment type="catalytic activity">
    <reaction evidence="11">
        <text>N-terminal L-seryl-[histone H4] + acetyl-CoA = N-terminal N(alpha)-acetyl-L-seryl-[histone H4] + CoA + H(+)</text>
        <dbReference type="Rhea" id="RHEA:50596"/>
        <dbReference type="Rhea" id="RHEA-COMP:12740"/>
        <dbReference type="Rhea" id="RHEA-COMP:12743"/>
        <dbReference type="ChEBI" id="CHEBI:15378"/>
        <dbReference type="ChEBI" id="CHEBI:57287"/>
        <dbReference type="ChEBI" id="CHEBI:57288"/>
        <dbReference type="ChEBI" id="CHEBI:64738"/>
        <dbReference type="ChEBI" id="CHEBI:83690"/>
        <dbReference type="EC" id="2.3.1.257"/>
    </reaction>
</comment>
<dbReference type="GO" id="GO:0005634">
    <property type="term" value="C:nucleus"/>
    <property type="evidence" value="ECO:0007669"/>
    <property type="project" value="UniProtKB-SubCell"/>
</dbReference>
<keyword evidence="15" id="KW-1185">Reference proteome</keyword>
<name>A0A0D2GWJ8_9EURO</name>
<evidence type="ECO:0000256" key="12">
    <source>
        <dbReference type="SAM" id="MobiDB-lite"/>
    </source>
</evidence>
<evidence type="ECO:0000256" key="3">
    <source>
        <dbReference type="ARBA" id="ARBA00008870"/>
    </source>
</evidence>
<dbReference type="InterPro" id="IPR016181">
    <property type="entry name" value="Acyl_CoA_acyltransferase"/>
</dbReference>
<dbReference type="EMBL" id="KN848090">
    <property type="protein sequence ID" value="KIX93970.1"/>
    <property type="molecule type" value="Genomic_DNA"/>
</dbReference>
<gene>
    <name evidence="14" type="ORF">Z520_10307</name>
</gene>
<dbReference type="GO" id="GO:0005737">
    <property type="term" value="C:cytoplasm"/>
    <property type="evidence" value="ECO:0007669"/>
    <property type="project" value="UniProtKB-SubCell"/>
</dbReference>
<evidence type="ECO:0000256" key="8">
    <source>
        <dbReference type="ARBA" id="ARBA00023242"/>
    </source>
</evidence>
<evidence type="ECO:0000313" key="14">
    <source>
        <dbReference type="EMBL" id="KIX93970.1"/>
    </source>
</evidence>
<dbReference type="AlphaFoldDB" id="A0A0D2GWJ8"/>
<evidence type="ECO:0000256" key="6">
    <source>
        <dbReference type="ARBA" id="ARBA00022490"/>
    </source>
</evidence>
<dbReference type="EC" id="2.3.1.257" evidence="4"/>
<dbReference type="CDD" id="cd04301">
    <property type="entry name" value="NAT_SF"/>
    <property type="match status" value="1"/>
</dbReference>
<dbReference type="PANTHER" id="PTHR20531">
    <property type="entry name" value="N-ALPHA-ACETYLTRANSFERASE 40"/>
    <property type="match status" value="1"/>
</dbReference>
<evidence type="ECO:0000256" key="4">
    <source>
        <dbReference type="ARBA" id="ARBA00012950"/>
    </source>
</evidence>
<comment type="subcellular location">
    <subcellularLocation>
        <location evidence="2">Cytoplasm</location>
    </subcellularLocation>
    <subcellularLocation>
        <location evidence="1">Nucleus</location>
    </subcellularLocation>
</comment>
<evidence type="ECO:0000259" key="13">
    <source>
        <dbReference type="PROSITE" id="PS51186"/>
    </source>
</evidence>
<evidence type="ECO:0000256" key="10">
    <source>
        <dbReference type="ARBA" id="ARBA00047821"/>
    </source>
</evidence>
<keyword evidence="9" id="KW-0012">Acyltransferase</keyword>
<keyword evidence="6" id="KW-0963">Cytoplasm</keyword>
<dbReference type="Proteomes" id="UP000053411">
    <property type="component" value="Unassembled WGS sequence"/>
</dbReference>
<comment type="catalytic activity">
    <reaction evidence="10">
        <text>N-terminal L-seryl-[histone H2A] + acetyl-CoA = N-terminal N(alpha)-acetyl-L-seryl-[histone H2A] + CoA + H(+)</text>
        <dbReference type="Rhea" id="RHEA:50600"/>
        <dbReference type="Rhea" id="RHEA-COMP:12742"/>
        <dbReference type="Rhea" id="RHEA-COMP:12744"/>
        <dbReference type="ChEBI" id="CHEBI:15378"/>
        <dbReference type="ChEBI" id="CHEBI:57287"/>
        <dbReference type="ChEBI" id="CHEBI:57288"/>
        <dbReference type="ChEBI" id="CHEBI:64738"/>
        <dbReference type="ChEBI" id="CHEBI:83690"/>
        <dbReference type="EC" id="2.3.1.257"/>
    </reaction>
</comment>
<dbReference type="GO" id="GO:0043998">
    <property type="term" value="F:histone H2A acetyltransferase activity"/>
    <property type="evidence" value="ECO:0007669"/>
    <property type="project" value="InterPro"/>
</dbReference>
<evidence type="ECO:0000256" key="9">
    <source>
        <dbReference type="ARBA" id="ARBA00023315"/>
    </source>
</evidence>
<reference evidence="14 15" key="1">
    <citation type="submission" date="2015-01" db="EMBL/GenBank/DDBJ databases">
        <title>The Genome Sequence of Fonsecaea multimorphosa CBS 102226.</title>
        <authorList>
            <consortium name="The Broad Institute Genomics Platform"/>
            <person name="Cuomo C."/>
            <person name="de Hoog S."/>
            <person name="Gorbushina A."/>
            <person name="Stielow B."/>
            <person name="Teixiera M."/>
            <person name="Abouelleil A."/>
            <person name="Chapman S.B."/>
            <person name="Priest M."/>
            <person name="Young S.K."/>
            <person name="Wortman J."/>
            <person name="Nusbaum C."/>
            <person name="Birren B."/>
        </authorList>
    </citation>
    <scope>NUCLEOTIDE SEQUENCE [LARGE SCALE GENOMIC DNA]</scope>
    <source>
        <strain evidence="14 15">CBS 102226</strain>
    </source>
</reference>
<dbReference type="OrthoDB" id="424551at2759"/>
<dbReference type="RefSeq" id="XP_016628093.1">
    <property type="nucleotide sequence ID" value="XM_016780800.1"/>
</dbReference>
<proteinExistence type="inferred from homology"/>
<protein>
    <recommendedName>
        <fullName evidence="5">N-alpha-acetyltransferase 40</fullName>
        <ecNumber evidence="4">2.3.1.257</ecNumber>
    </recommendedName>
</protein>
<evidence type="ECO:0000313" key="15">
    <source>
        <dbReference type="Proteomes" id="UP000053411"/>
    </source>
</evidence>
<keyword evidence="8" id="KW-0539">Nucleus</keyword>
<dbReference type="GO" id="GO:0010485">
    <property type="term" value="F:histone H4 acetyltransferase activity"/>
    <property type="evidence" value="ECO:0007669"/>
    <property type="project" value="InterPro"/>
</dbReference>
<evidence type="ECO:0000256" key="1">
    <source>
        <dbReference type="ARBA" id="ARBA00004123"/>
    </source>
</evidence>
<dbReference type="GO" id="GO:1990189">
    <property type="term" value="F:protein N-terminal-serine acetyltransferase activity"/>
    <property type="evidence" value="ECO:0007669"/>
    <property type="project" value="UniProtKB-EC"/>
</dbReference>
<dbReference type="SUPFAM" id="SSF55729">
    <property type="entry name" value="Acyl-CoA N-acyltransferases (Nat)"/>
    <property type="match status" value="1"/>
</dbReference>
<evidence type="ECO:0000256" key="2">
    <source>
        <dbReference type="ARBA" id="ARBA00004496"/>
    </source>
</evidence>
<evidence type="ECO:0000256" key="7">
    <source>
        <dbReference type="ARBA" id="ARBA00022679"/>
    </source>
</evidence>
<feature type="region of interest" description="Disordered" evidence="12">
    <location>
        <begin position="70"/>
        <end position="92"/>
    </location>
</feature>
<dbReference type="PROSITE" id="PS51186">
    <property type="entry name" value="GNAT"/>
    <property type="match status" value="1"/>
</dbReference>
<comment type="similarity">
    <text evidence="3">Belongs to the acetyltransferase family. NAA40 subfamily.</text>
</comment>
<dbReference type="VEuPathDB" id="FungiDB:Z520_10307"/>
<evidence type="ECO:0000256" key="11">
    <source>
        <dbReference type="ARBA" id="ARBA00049524"/>
    </source>
</evidence>
<evidence type="ECO:0000256" key="5">
    <source>
        <dbReference type="ARBA" id="ARBA00015043"/>
    </source>
</evidence>
<accession>A0A0D2GWJ8</accession>
<dbReference type="GeneID" id="27716053"/>
<organism evidence="14 15">
    <name type="scientific">Fonsecaea multimorphosa CBS 102226</name>
    <dbReference type="NCBI Taxonomy" id="1442371"/>
    <lineage>
        <taxon>Eukaryota</taxon>
        <taxon>Fungi</taxon>
        <taxon>Dikarya</taxon>
        <taxon>Ascomycota</taxon>
        <taxon>Pezizomycotina</taxon>
        <taxon>Eurotiomycetes</taxon>
        <taxon>Chaetothyriomycetidae</taxon>
        <taxon>Chaetothyriales</taxon>
        <taxon>Herpotrichiellaceae</taxon>
        <taxon>Fonsecaea</taxon>
    </lineage>
</organism>
<sequence>MATAEHRDTAPYLSMIPPILCPHRLGIIYGAANSPRPLRYFFGATQELVSEAPPTPSVPAKVIYKPAPRARPNMAEPQQKEPQRSINKSQRRAIAEGKLVETVNALSATDFFAKYAPQDSLTELGKSHPEMEWSRLQVDAANVPGRWLDACLQLIEETSAQDYQNSEIKWSPSKKRNEMKSPDMKYIILLHGVSRLAGFVSFMITYEDGYEVLYIYEIHFTPEWRGKGLGKELIKIVEVIGQNVGITKIMLTVFRANRRAVTWYTQLGYEEDDFSPGPRKLRNGTVKEPSYIILSKQVKR</sequence>
<dbReference type="STRING" id="1442371.A0A0D2GWJ8"/>
<dbReference type="Gene3D" id="3.40.630.30">
    <property type="match status" value="1"/>
</dbReference>
<feature type="domain" description="N-acetyltransferase" evidence="13">
    <location>
        <begin position="138"/>
        <end position="292"/>
    </location>
</feature>